<keyword evidence="3" id="KW-1185">Reference proteome</keyword>
<protein>
    <submittedName>
        <fullName evidence="2">Uncharacterized protein</fullName>
    </submittedName>
</protein>
<organism evidence="2 3">
    <name type="scientific">Dendryphion nanum</name>
    <dbReference type="NCBI Taxonomy" id="256645"/>
    <lineage>
        <taxon>Eukaryota</taxon>
        <taxon>Fungi</taxon>
        <taxon>Dikarya</taxon>
        <taxon>Ascomycota</taxon>
        <taxon>Pezizomycotina</taxon>
        <taxon>Dothideomycetes</taxon>
        <taxon>Pleosporomycetidae</taxon>
        <taxon>Pleosporales</taxon>
        <taxon>Torulaceae</taxon>
        <taxon>Dendryphion</taxon>
    </lineage>
</organism>
<name>A0A9P9EDW4_9PLEO</name>
<proteinExistence type="predicted"/>
<accession>A0A9P9EDW4</accession>
<gene>
    <name evidence="2" type="ORF">B0J11DRAFT_166671</name>
</gene>
<feature type="compositionally biased region" description="Basic residues" evidence="1">
    <location>
        <begin position="208"/>
        <end position="217"/>
    </location>
</feature>
<evidence type="ECO:0000313" key="3">
    <source>
        <dbReference type="Proteomes" id="UP000700596"/>
    </source>
</evidence>
<evidence type="ECO:0000313" key="2">
    <source>
        <dbReference type="EMBL" id="KAH7135683.1"/>
    </source>
</evidence>
<feature type="compositionally biased region" description="Basic residues" evidence="1">
    <location>
        <begin position="182"/>
        <end position="196"/>
    </location>
</feature>
<feature type="region of interest" description="Disordered" evidence="1">
    <location>
        <begin position="176"/>
        <end position="217"/>
    </location>
</feature>
<dbReference type="AlphaFoldDB" id="A0A9P9EDW4"/>
<feature type="compositionally biased region" description="Basic and acidic residues" evidence="1">
    <location>
        <begin position="197"/>
        <end position="207"/>
    </location>
</feature>
<reference evidence="2" key="1">
    <citation type="journal article" date="2021" name="Nat. Commun.">
        <title>Genetic determinants of endophytism in the Arabidopsis root mycobiome.</title>
        <authorList>
            <person name="Mesny F."/>
            <person name="Miyauchi S."/>
            <person name="Thiergart T."/>
            <person name="Pickel B."/>
            <person name="Atanasova L."/>
            <person name="Karlsson M."/>
            <person name="Huettel B."/>
            <person name="Barry K.W."/>
            <person name="Haridas S."/>
            <person name="Chen C."/>
            <person name="Bauer D."/>
            <person name="Andreopoulos W."/>
            <person name="Pangilinan J."/>
            <person name="LaButti K."/>
            <person name="Riley R."/>
            <person name="Lipzen A."/>
            <person name="Clum A."/>
            <person name="Drula E."/>
            <person name="Henrissat B."/>
            <person name="Kohler A."/>
            <person name="Grigoriev I.V."/>
            <person name="Martin F.M."/>
            <person name="Hacquard S."/>
        </authorList>
    </citation>
    <scope>NUCLEOTIDE SEQUENCE</scope>
    <source>
        <strain evidence="2">MPI-CAGE-CH-0243</strain>
    </source>
</reference>
<sequence length="217" mass="24856">MTGGYVFINHTCDYTKHINTMMIQTNCHPPQCIKTVCVCLFVFIRNSWHKRGTPNPMSNLLLLHPLARGRGARIKSCSTQNVSTHIQKFELHLPNLLKSIHVHISSPKAVIAPSTSISGKAIEFSDPKMSTGRAKYIIYHSFNERTGRLAHSDRDPCCLINMLSYANDRSEVRNLSCTPRSHASKIKTRRKQKSERKRPTDPSDRPKNRCNRRRTKY</sequence>
<dbReference type="EMBL" id="JAGMWT010000002">
    <property type="protein sequence ID" value="KAH7135683.1"/>
    <property type="molecule type" value="Genomic_DNA"/>
</dbReference>
<dbReference type="Proteomes" id="UP000700596">
    <property type="component" value="Unassembled WGS sequence"/>
</dbReference>
<evidence type="ECO:0000256" key="1">
    <source>
        <dbReference type="SAM" id="MobiDB-lite"/>
    </source>
</evidence>
<comment type="caution">
    <text evidence="2">The sequence shown here is derived from an EMBL/GenBank/DDBJ whole genome shotgun (WGS) entry which is preliminary data.</text>
</comment>